<feature type="compositionally biased region" description="Basic and acidic residues" evidence="1">
    <location>
        <begin position="110"/>
        <end position="125"/>
    </location>
</feature>
<organism evidence="2 3">
    <name type="scientific">Fibroporia radiculosa</name>
    <dbReference type="NCBI Taxonomy" id="599839"/>
    <lineage>
        <taxon>Eukaryota</taxon>
        <taxon>Fungi</taxon>
        <taxon>Dikarya</taxon>
        <taxon>Basidiomycota</taxon>
        <taxon>Agaricomycotina</taxon>
        <taxon>Agaricomycetes</taxon>
        <taxon>Polyporales</taxon>
        <taxon>Fibroporiaceae</taxon>
        <taxon>Fibroporia</taxon>
    </lineage>
</organism>
<sequence>MAAVLSAASFPSWPALSSSRPPYTGPLDPPSDRIAPLPVVHCSSGNTPGCIDMTFAVLTSKLVPERFSRKRILSAKSASSQGSLDALPTAIATATSQTPTISSPSTSHPPDTRYGLDRLVRDGHFAGRIRPQPPRPNVDHLSPSKARSLDLPRQSNVEIQEVPRASHSTESLMIFLHPAQSRSSTSLSSSITPRTVKSSMLSTASSPPALAKKTLSIVPAQKVRSKPRRQVHTPSYPYFTTPIVFASVNPHCVAAPVQVAPSKGKRKPVSRTEDACAPSGNADSFPFFKLGIRRIRSRGHILHWHHTDDLAHSDAVSNDAAATSTARPSVDACVSLADTCTMSDFPASVTATDDARPPNADSADRGGLLAADAGPSLSAGADEDRRLEIALATVKLSEDVHTQSGIDEVIPKLRRLRVPARLRL</sequence>
<evidence type="ECO:0000313" key="2">
    <source>
        <dbReference type="EMBL" id="CCM00803.1"/>
    </source>
</evidence>
<keyword evidence="3" id="KW-1185">Reference proteome</keyword>
<dbReference type="OrthoDB" id="2804771at2759"/>
<dbReference type="EMBL" id="HE797005">
    <property type="protein sequence ID" value="CCM00803.1"/>
    <property type="molecule type" value="Genomic_DNA"/>
</dbReference>
<dbReference type="InParanoid" id="J4G304"/>
<gene>
    <name evidence="2" type="ORF">FIBRA_02845</name>
</gene>
<dbReference type="GeneID" id="24095714"/>
<feature type="compositionally biased region" description="Low complexity" evidence="1">
    <location>
        <begin position="365"/>
        <end position="374"/>
    </location>
</feature>
<feature type="region of interest" description="Disordered" evidence="1">
    <location>
        <begin position="348"/>
        <end position="379"/>
    </location>
</feature>
<evidence type="ECO:0000256" key="1">
    <source>
        <dbReference type="SAM" id="MobiDB-lite"/>
    </source>
</evidence>
<feature type="region of interest" description="Disordered" evidence="1">
    <location>
        <begin position="95"/>
        <end position="155"/>
    </location>
</feature>
<feature type="region of interest" description="Disordered" evidence="1">
    <location>
        <begin position="1"/>
        <end position="30"/>
    </location>
</feature>
<name>J4G304_9APHY</name>
<reference evidence="2 3" key="1">
    <citation type="journal article" date="2012" name="Appl. Environ. Microbiol.">
        <title>Short-read sequencing for genomic analysis of the brown rot fungus Fibroporia radiculosa.</title>
        <authorList>
            <person name="Tang J.D."/>
            <person name="Perkins A.D."/>
            <person name="Sonstegard T.S."/>
            <person name="Schroeder S.G."/>
            <person name="Burgess S.C."/>
            <person name="Diehl S.V."/>
        </authorList>
    </citation>
    <scope>NUCLEOTIDE SEQUENCE [LARGE SCALE GENOMIC DNA]</scope>
    <source>
        <strain evidence="2 3">TFFH 294</strain>
    </source>
</reference>
<protein>
    <submittedName>
        <fullName evidence="2">Uncharacterized protein</fullName>
    </submittedName>
</protein>
<dbReference type="AlphaFoldDB" id="J4G304"/>
<evidence type="ECO:0000313" key="3">
    <source>
        <dbReference type="Proteomes" id="UP000006352"/>
    </source>
</evidence>
<feature type="compositionally biased region" description="Low complexity" evidence="1">
    <location>
        <begin position="95"/>
        <end position="109"/>
    </location>
</feature>
<accession>J4G304</accession>
<dbReference type="Proteomes" id="UP000006352">
    <property type="component" value="Unassembled WGS sequence"/>
</dbReference>
<proteinExistence type="predicted"/>
<dbReference type="RefSeq" id="XP_012180086.1">
    <property type="nucleotide sequence ID" value="XM_012324696.1"/>
</dbReference>
<dbReference type="HOGENOM" id="CLU_647297_0_0_1"/>